<dbReference type="EMBL" id="ML735712">
    <property type="protein sequence ID" value="KAE8420011.1"/>
    <property type="molecule type" value="Genomic_DNA"/>
</dbReference>
<protein>
    <recommendedName>
        <fullName evidence="4">Fungal N-terminal domain-containing protein</fullName>
    </recommendedName>
</protein>
<sequence length="931" mass="105829">MSDPLSVAGGAVGIISLGIQLCKEIISYTAAWRSHDEDIQAVGMKAEELQTVLKALREFVADIRLTDPAVARDLNQKAIGLHCQIEKVKRHIDQYRPALRDSSISKFRHKLKKAAYPIVAPDSLCAMKADMDSMQTTIQTVLAIFNAQKVQKSESREEKMLQLIEEMRLTMRSASLGTIPAPGLLRSFCDRPIEHKEVSNKYSQRIAKTKVEESDPTYQAWYAGQPSLVSVHRSKRKFRAKLVERSYQYHGYWLNFAISLSYSVLTGDGGFSIAPALRVQGLRGEHSWAVQKLRMLNTFDHLFFPLFDGNLDNLAHEFQHAFFDKKSAPSDMVKYGGYARKPAYSLVDSFTPVLAGQERHCVYRFVHFMIECGSIPDNTFSFGVLSHLCSEFRWVGHDYTFASHLIDLGGPITFLPRTRLGKQNMQGLLLMDEECINLPDIVKIILRESDQELREALNRNTAQPDQKIRAVSLLELAIGWPLGVQILMEYGANAKAFSLRCARYPLCDTNNDDCDAYCASITPLLKAGCKFDVYDIFLCKSKPVRLLLIQELAKRRRKLWDLAQSYLPPSKLIEFHIQKDAIIDAQAVRLHDELLAQGWEIDPSLQVDCQEGGQSLYHCSVAFPGASEELYQAGFRDIDIRDSSSFTPLMLFNSAPCTDPSQYKIEMCIWFVSKGANLAEVLPKSNATVAHHISSVVVEKVFRVIQGDYRYGTNNWPRFEALITGHKDTVFFVPSVRDDCVCACCLGGCTTVSVALRKATRKTAMFSELPLGEQSGLFRRVYQLLVSWTNSRPGIPQAIIRFFTFEALQLRHTCCTEIDQNPDFGWKNARNRTETEHIREEEQQGLEELEQLVSELDIRFNELRMPIEEFMSRHWYTRMVQFLSKRGPYDEEYHQRTRNLGVFLKADENTVPDVVTWFSSPIELDSDGQTS</sequence>
<reference evidence="2 3" key="1">
    <citation type="submission" date="2019-04" db="EMBL/GenBank/DDBJ databases">
        <authorList>
            <consortium name="DOE Joint Genome Institute"/>
            <person name="Mondo S."/>
            <person name="Kjaerbolling I."/>
            <person name="Vesth T."/>
            <person name="Frisvad J.C."/>
            <person name="Nybo J.L."/>
            <person name="Theobald S."/>
            <person name="Kildgaard S."/>
            <person name="Isbrandt T."/>
            <person name="Kuo A."/>
            <person name="Sato A."/>
            <person name="Lyhne E.K."/>
            <person name="Kogle M.E."/>
            <person name="Wiebenga A."/>
            <person name="Kun R.S."/>
            <person name="Lubbers R.J."/>
            <person name="Makela M.R."/>
            <person name="Barry K."/>
            <person name="Chovatia M."/>
            <person name="Clum A."/>
            <person name="Daum C."/>
            <person name="Haridas S."/>
            <person name="He G."/>
            <person name="LaButti K."/>
            <person name="Lipzen A."/>
            <person name="Riley R."/>
            <person name="Salamov A."/>
            <person name="Simmons B.A."/>
            <person name="Magnuson J.K."/>
            <person name="Henrissat B."/>
            <person name="Mortensen U.H."/>
            <person name="Larsen T.O."/>
            <person name="Devries R.P."/>
            <person name="Grigoriev I.V."/>
            <person name="Machida M."/>
            <person name="Baker S.E."/>
            <person name="Andersen M.R."/>
            <person name="Cantor M.N."/>
            <person name="Hua S.X."/>
        </authorList>
    </citation>
    <scope>NUCLEOTIDE SEQUENCE [LARGE SCALE GENOMIC DNA]</scope>
    <source>
        <strain evidence="2 3">CBS 117616</strain>
    </source>
</reference>
<evidence type="ECO:0000313" key="3">
    <source>
        <dbReference type="Proteomes" id="UP000325395"/>
    </source>
</evidence>
<feature type="coiled-coil region" evidence="1">
    <location>
        <begin position="832"/>
        <end position="859"/>
    </location>
</feature>
<keyword evidence="1" id="KW-0175">Coiled coil</keyword>
<organism evidence="2 3">
    <name type="scientific">Aspergillus pseudocaelatus</name>
    <dbReference type="NCBI Taxonomy" id="1825620"/>
    <lineage>
        <taxon>Eukaryota</taxon>
        <taxon>Fungi</taxon>
        <taxon>Dikarya</taxon>
        <taxon>Ascomycota</taxon>
        <taxon>Pezizomycotina</taxon>
        <taxon>Eurotiomycetes</taxon>
        <taxon>Eurotiomycetidae</taxon>
        <taxon>Eurotiales</taxon>
        <taxon>Aspergillaceae</taxon>
        <taxon>Aspergillus</taxon>
        <taxon>Aspergillus subgen. Circumdati</taxon>
    </lineage>
</organism>
<evidence type="ECO:0008006" key="4">
    <source>
        <dbReference type="Google" id="ProtNLM"/>
    </source>
</evidence>
<accession>A0ABQ6WSB9</accession>
<name>A0ABQ6WSB9_9EURO</name>
<proteinExistence type="predicted"/>
<keyword evidence="3" id="KW-1185">Reference proteome</keyword>
<dbReference type="Proteomes" id="UP000325395">
    <property type="component" value="Unassembled WGS sequence"/>
</dbReference>
<evidence type="ECO:0000256" key="1">
    <source>
        <dbReference type="SAM" id="Coils"/>
    </source>
</evidence>
<evidence type="ECO:0000313" key="2">
    <source>
        <dbReference type="EMBL" id="KAE8420011.1"/>
    </source>
</evidence>
<gene>
    <name evidence="2" type="ORF">BDV36DRAFT_293662</name>
</gene>